<evidence type="ECO:0000313" key="9">
    <source>
        <dbReference type="EMBL" id="CAA9557333.1"/>
    </source>
</evidence>
<organism evidence="9">
    <name type="scientific">uncultured Thermomicrobiales bacterium</name>
    <dbReference type="NCBI Taxonomy" id="1645740"/>
    <lineage>
        <taxon>Bacteria</taxon>
        <taxon>Pseudomonadati</taxon>
        <taxon>Thermomicrobiota</taxon>
        <taxon>Thermomicrobia</taxon>
        <taxon>Thermomicrobiales</taxon>
        <taxon>environmental samples</taxon>
    </lineage>
</organism>
<dbReference type="GO" id="GO:0005886">
    <property type="term" value="C:plasma membrane"/>
    <property type="evidence" value="ECO:0007669"/>
    <property type="project" value="UniProtKB-SubCell"/>
</dbReference>
<accession>A0A6J4UQU9</accession>
<dbReference type="SUPFAM" id="SSF161098">
    <property type="entry name" value="MetI-like"/>
    <property type="match status" value="1"/>
</dbReference>
<comment type="subcellular location">
    <subcellularLocation>
        <location evidence="1">Cell membrane</location>
        <topology evidence="1">Multi-pass membrane protein</topology>
    </subcellularLocation>
</comment>
<evidence type="ECO:0000256" key="5">
    <source>
        <dbReference type="ARBA" id="ARBA00022989"/>
    </source>
</evidence>
<evidence type="ECO:0000256" key="2">
    <source>
        <dbReference type="ARBA" id="ARBA00022448"/>
    </source>
</evidence>
<name>A0A6J4UQU9_9BACT</name>
<keyword evidence="3" id="KW-1003">Cell membrane</keyword>
<dbReference type="AlphaFoldDB" id="A0A6J4UQU9"/>
<dbReference type="InterPro" id="IPR000515">
    <property type="entry name" value="MetI-like"/>
</dbReference>
<feature type="transmembrane region" description="Helical" evidence="7">
    <location>
        <begin position="56"/>
        <end position="81"/>
    </location>
</feature>
<feature type="non-terminal residue" evidence="9">
    <location>
        <position position="122"/>
    </location>
</feature>
<evidence type="ECO:0000256" key="1">
    <source>
        <dbReference type="ARBA" id="ARBA00004651"/>
    </source>
</evidence>
<gene>
    <name evidence="9" type="ORF">AVDCRST_MAG19-1287</name>
</gene>
<protein>
    <submittedName>
        <fullName evidence="9">Dipeptide transport system permease protein DppC</fullName>
    </submittedName>
</protein>
<evidence type="ECO:0000259" key="8">
    <source>
        <dbReference type="PROSITE" id="PS50928"/>
    </source>
</evidence>
<evidence type="ECO:0000256" key="3">
    <source>
        <dbReference type="ARBA" id="ARBA00022475"/>
    </source>
</evidence>
<sequence length="122" mass="12738">MALLAPVVAPYALNLQERELARFGQPAPPSLVHPFGSDNLGRDYLSRTIYGARVSLAVGFLSTGLAILVGAVLGGIAGYAGKWVDTLVMRSADVLLALPPLLFLMAALSTFSGRGVLVLSLT</sequence>
<reference evidence="9" key="1">
    <citation type="submission" date="2020-02" db="EMBL/GenBank/DDBJ databases">
        <authorList>
            <person name="Meier V. D."/>
        </authorList>
    </citation>
    <scope>NUCLEOTIDE SEQUENCE</scope>
    <source>
        <strain evidence="9">AVDCRST_MAG19</strain>
    </source>
</reference>
<keyword evidence="6 7" id="KW-0472">Membrane</keyword>
<dbReference type="PANTHER" id="PTHR43386">
    <property type="entry name" value="OLIGOPEPTIDE TRANSPORT SYSTEM PERMEASE PROTEIN APPC"/>
    <property type="match status" value="1"/>
</dbReference>
<evidence type="ECO:0000256" key="4">
    <source>
        <dbReference type="ARBA" id="ARBA00022692"/>
    </source>
</evidence>
<dbReference type="Gene3D" id="1.10.3720.10">
    <property type="entry name" value="MetI-like"/>
    <property type="match status" value="1"/>
</dbReference>
<keyword evidence="4 7" id="KW-0812">Transmembrane</keyword>
<feature type="domain" description="ABC transmembrane type-1" evidence="8">
    <location>
        <begin position="52"/>
        <end position="122"/>
    </location>
</feature>
<dbReference type="PROSITE" id="PS50928">
    <property type="entry name" value="ABC_TM1"/>
    <property type="match status" value="1"/>
</dbReference>
<dbReference type="PANTHER" id="PTHR43386:SF1">
    <property type="entry name" value="D,D-DIPEPTIDE TRANSPORT SYSTEM PERMEASE PROTEIN DDPC-RELATED"/>
    <property type="match status" value="1"/>
</dbReference>
<dbReference type="InterPro" id="IPR035906">
    <property type="entry name" value="MetI-like_sf"/>
</dbReference>
<feature type="transmembrane region" description="Helical" evidence="7">
    <location>
        <begin position="101"/>
        <end position="121"/>
    </location>
</feature>
<proteinExistence type="predicted"/>
<dbReference type="InterPro" id="IPR050366">
    <property type="entry name" value="BP-dependent_transpt_permease"/>
</dbReference>
<dbReference type="EMBL" id="CADCWL010000057">
    <property type="protein sequence ID" value="CAA9557333.1"/>
    <property type="molecule type" value="Genomic_DNA"/>
</dbReference>
<keyword evidence="2" id="KW-0813">Transport</keyword>
<keyword evidence="5 7" id="KW-1133">Transmembrane helix</keyword>
<dbReference type="GO" id="GO:0055085">
    <property type="term" value="P:transmembrane transport"/>
    <property type="evidence" value="ECO:0007669"/>
    <property type="project" value="InterPro"/>
</dbReference>
<evidence type="ECO:0000256" key="6">
    <source>
        <dbReference type="ARBA" id="ARBA00023136"/>
    </source>
</evidence>
<evidence type="ECO:0000256" key="7">
    <source>
        <dbReference type="SAM" id="Phobius"/>
    </source>
</evidence>